<reference evidence="1" key="1">
    <citation type="journal article" date="2023" name="IMA Fungus">
        <title>Comparative genomic study of the Penicillium genus elucidates a diverse pangenome and 15 lateral gene transfer events.</title>
        <authorList>
            <person name="Petersen C."/>
            <person name="Sorensen T."/>
            <person name="Nielsen M.R."/>
            <person name="Sondergaard T.E."/>
            <person name="Sorensen J.L."/>
            <person name="Fitzpatrick D.A."/>
            <person name="Frisvad J.C."/>
            <person name="Nielsen K.L."/>
        </authorList>
    </citation>
    <scope>NUCLEOTIDE SEQUENCE</scope>
    <source>
        <strain evidence="1">IBT 17514</strain>
    </source>
</reference>
<sequence length="137" mass="15169">MIQGTVVEEFVNGLDGNIHSDIEGLPGIFLEDKLWSAAAIAIAKEVATLHNPIIKSYDPFASWIKDVENATRPYRILEDNAPQRMWLEKTPGKSLVLVNGASPNWSSVLVLGEIGIDCPYMVGFRSLCAHTDEFFVH</sequence>
<reference evidence="1" key="2">
    <citation type="submission" date="2023-01" db="EMBL/GenBank/DDBJ databases">
        <authorList>
            <person name="Petersen C."/>
        </authorList>
    </citation>
    <scope>NUCLEOTIDE SEQUENCE</scope>
    <source>
        <strain evidence="1">IBT 17514</strain>
    </source>
</reference>
<dbReference type="EMBL" id="JAQJAN010000001">
    <property type="protein sequence ID" value="KAJ5741033.1"/>
    <property type="molecule type" value="Genomic_DNA"/>
</dbReference>
<evidence type="ECO:0000313" key="1">
    <source>
        <dbReference type="EMBL" id="KAJ5741033.1"/>
    </source>
</evidence>
<proteinExistence type="predicted"/>
<keyword evidence="2" id="KW-1185">Reference proteome</keyword>
<comment type="caution">
    <text evidence="1">The sequence shown here is derived from an EMBL/GenBank/DDBJ whole genome shotgun (WGS) entry which is preliminary data.</text>
</comment>
<gene>
    <name evidence="1" type="ORF">N7493_000905</name>
</gene>
<dbReference type="AlphaFoldDB" id="A0AAD6HXX4"/>
<name>A0AAD6HXX4_9EURO</name>
<dbReference type="Proteomes" id="UP001215712">
    <property type="component" value="Unassembled WGS sequence"/>
</dbReference>
<protein>
    <submittedName>
        <fullName evidence="1">Uncharacterized protein</fullName>
    </submittedName>
</protein>
<evidence type="ECO:0000313" key="2">
    <source>
        <dbReference type="Proteomes" id="UP001215712"/>
    </source>
</evidence>
<organism evidence="1 2">
    <name type="scientific">Penicillium malachiteum</name>
    <dbReference type="NCBI Taxonomy" id="1324776"/>
    <lineage>
        <taxon>Eukaryota</taxon>
        <taxon>Fungi</taxon>
        <taxon>Dikarya</taxon>
        <taxon>Ascomycota</taxon>
        <taxon>Pezizomycotina</taxon>
        <taxon>Eurotiomycetes</taxon>
        <taxon>Eurotiomycetidae</taxon>
        <taxon>Eurotiales</taxon>
        <taxon>Aspergillaceae</taxon>
        <taxon>Penicillium</taxon>
    </lineage>
</organism>
<accession>A0AAD6HXX4</accession>